<dbReference type="CDD" id="cd05563">
    <property type="entry name" value="PTS_IIB_ascorbate"/>
    <property type="match status" value="1"/>
</dbReference>
<proteinExistence type="predicted"/>
<accession>A0A3E3JYT4</accession>
<evidence type="ECO:0000256" key="1">
    <source>
        <dbReference type="ARBA" id="ARBA00022679"/>
    </source>
</evidence>
<dbReference type="PROSITE" id="PS51099">
    <property type="entry name" value="PTS_EIIB_TYPE_2"/>
    <property type="match status" value="1"/>
</dbReference>
<evidence type="ECO:0000313" key="4">
    <source>
        <dbReference type="Proteomes" id="UP000261080"/>
    </source>
</evidence>
<comment type="caution">
    <text evidence="3">The sequence shown here is derived from an EMBL/GenBank/DDBJ whole genome shotgun (WGS) entry which is preliminary data.</text>
</comment>
<dbReference type="GO" id="GO:0008982">
    <property type="term" value="F:protein-N(PI)-phosphohistidine-sugar phosphotransferase activity"/>
    <property type="evidence" value="ECO:0007669"/>
    <property type="project" value="InterPro"/>
</dbReference>
<dbReference type="InterPro" id="IPR003501">
    <property type="entry name" value="PTS_EIIB_2/3"/>
</dbReference>
<evidence type="ECO:0000259" key="2">
    <source>
        <dbReference type="PROSITE" id="PS51099"/>
    </source>
</evidence>
<dbReference type="OrthoDB" id="6603449at2"/>
<dbReference type="AlphaFoldDB" id="A0A3E3JYT4"/>
<keyword evidence="4" id="KW-1185">Reference proteome</keyword>
<dbReference type="Gene3D" id="3.40.50.2300">
    <property type="match status" value="1"/>
</dbReference>
<name>A0A3E3JYT4_9FIRM</name>
<dbReference type="Proteomes" id="UP000261080">
    <property type="component" value="Unassembled WGS sequence"/>
</dbReference>
<dbReference type="Pfam" id="PF02302">
    <property type="entry name" value="PTS_IIB"/>
    <property type="match status" value="1"/>
</dbReference>
<reference evidence="3 4" key="1">
    <citation type="submission" date="2018-08" db="EMBL/GenBank/DDBJ databases">
        <title>A genome reference for cultivated species of the human gut microbiota.</title>
        <authorList>
            <person name="Zou Y."/>
            <person name="Xue W."/>
            <person name="Luo G."/>
        </authorList>
    </citation>
    <scope>NUCLEOTIDE SEQUENCE [LARGE SCALE GENOMIC DNA]</scope>
    <source>
        <strain evidence="3 4">AF37-2AT</strain>
    </source>
</reference>
<protein>
    <submittedName>
        <fullName evidence="3">PTS sugar transporter subunit IIB</fullName>
    </submittedName>
</protein>
<keyword evidence="3" id="KW-0813">Transport</keyword>
<dbReference type="InterPro" id="IPR036095">
    <property type="entry name" value="PTS_EIIB-like_sf"/>
</dbReference>
<organism evidence="3 4">
    <name type="scientific">Sellimonas intestinalis</name>
    <dbReference type="NCBI Taxonomy" id="1653434"/>
    <lineage>
        <taxon>Bacteria</taxon>
        <taxon>Bacillati</taxon>
        <taxon>Bacillota</taxon>
        <taxon>Clostridia</taxon>
        <taxon>Lachnospirales</taxon>
        <taxon>Lachnospiraceae</taxon>
        <taxon>Sellimonas</taxon>
    </lineage>
</organism>
<dbReference type="SUPFAM" id="SSF52794">
    <property type="entry name" value="PTS system IIB component-like"/>
    <property type="match status" value="1"/>
</dbReference>
<dbReference type="RefSeq" id="WP_024731916.1">
    <property type="nucleotide sequence ID" value="NZ_BAABYU010000001.1"/>
</dbReference>
<gene>
    <name evidence="3" type="ORF">DW016_13875</name>
</gene>
<keyword evidence="1" id="KW-0808">Transferase</keyword>
<evidence type="ECO:0000313" key="3">
    <source>
        <dbReference type="EMBL" id="RGE84981.1"/>
    </source>
</evidence>
<dbReference type="GO" id="GO:0009401">
    <property type="term" value="P:phosphoenolpyruvate-dependent sugar phosphotransferase system"/>
    <property type="evidence" value="ECO:0007669"/>
    <property type="project" value="InterPro"/>
</dbReference>
<dbReference type="EMBL" id="QVLX01000010">
    <property type="protein sequence ID" value="RGE84981.1"/>
    <property type="molecule type" value="Genomic_DNA"/>
</dbReference>
<feature type="domain" description="PTS EIIB type-2" evidence="2">
    <location>
        <begin position="6"/>
        <end position="101"/>
    </location>
</feature>
<sequence>MADKSLNFLVCCANGAGSSLMAQMALEKVLKKHGIEAATVHHCPISEGKETALQYDVVICAQHFADMFAEAEKKGAKLVALQNVISASEIETKLTEAGIIK</sequence>
<dbReference type="GeneID" id="97191946"/>
<dbReference type="InterPro" id="IPR013011">
    <property type="entry name" value="PTS_EIIB_2"/>
</dbReference>
<keyword evidence="3" id="KW-0762">Sugar transport</keyword>